<dbReference type="Gene3D" id="1.10.10.10">
    <property type="entry name" value="Winged helix-like DNA-binding domain superfamily/Winged helix DNA-binding domain"/>
    <property type="match status" value="1"/>
</dbReference>
<name>A0ABP9S9S0_9ACTN</name>
<evidence type="ECO:0000313" key="8">
    <source>
        <dbReference type="EMBL" id="GAA5192152.1"/>
    </source>
</evidence>
<dbReference type="PROSITE" id="PS50949">
    <property type="entry name" value="HTH_GNTR"/>
    <property type="match status" value="1"/>
</dbReference>
<evidence type="ECO:0000256" key="1">
    <source>
        <dbReference type="ARBA" id="ARBA00023015"/>
    </source>
</evidence>
<dbReference type="InterPro" id="IPR000524">
    <property type="entry name" value="Tscrpt_reg_HTH_GntR"/>
</dbReference>
<sequence length="330" mass="35967">MTDSEAPYRRIAADLRRRIADGELAPGDRVPSTRQLARDWNVALATATKVLALLHSEGLVRARPRVGTVVADRVPGREPPPAGQRPSAGRQRGGGEAELTRERIVRAGIEIADAEGLDALSMRGVAARLGVSAMSPYRYVDGREHLVLLMADAAFGEQGYPRMPPPGWRASLELTGRVLWGLHRRHPWLAGLSPLTRPLPLPNLATHADWALRALDGLGFDETEMLDLHILLYAHIQGLATHLESEARAADASGLSEQEWMDRQGPAMEAIVSSGRYPTFGSILRHFARTGYDLDLDALFELGLKFLLDGIEAEGARRLGRPPAKPTDCG</sequence>
<feature type="domain" description="HTH tetR-type" evidence="7">
    <location>
        <begin position="98"/>
        <end position="158"/>
    </location>
</feature>
<gene>
    <name evidence="8" type="ORF">GCM10023322_51070</name>
</gene>
<dbReference type="PANTHER" id="PTHR44846:SF17">
    <property type="entry name" value="GNTR-FAMILY TRANSCRIPTIONAL REGULATOR"/>
    <property type="match status" value="1"/>
</dbReference>
<evidence type="ECO:0000259" key="7">
    <source>
        <dbReference type="PROSITE" id="PS50977"/>
    </source>
</evidence>
<dbReference type="SUPFAM" id="SSF46689">
    <property type="entry name" value="Homeodomain-like"/>
    <property type="match status" value="1"/>
</dbReference>
<accession>A0ABP9S9S0</accession>
<feature type="region of interest" description="Disordered" evidence="5">
    <location>
        <begin position="71"/>
        <end position="99"/>
    </location>
</feature>
<dbReference type="Pfam" id="PF02909">
    <property type="entry name" value="TetR_C_1"/>
    <property type="match status" value="1"/>
</dbReference>
<dbReference type="InterPro" id="IPR036390">
    <property type="entry name" value="WH_DNA-bd_sf"/>
</dbReference>
<dbReference type="Proteomes" id="UP001501570">
    <property type="component" value="Unassembled WGS sequence"/>
</dbReference>
<dbReference type="InterPro" id="IPR050679">
    <property type="entry name" value="Bact_HTH_transcr_reg"/>
</dbReference>
<evidence type="ECO:0000256" key="2">
    <source>
        <dbReference type="ARBA" id="ARBA00023125"/>
    </source>
</evidence>
<dbReference type="InterPro" id="IPR009057">
    <property type="entry name" value="Homeodomain-like_sf"/>
</dbReference>
<dbReference type="EMBL" id="BAABJQ010000017">
    <property type="protein sequence ID" value="GAA5192152.1"/>
    <property type="molecule type" value="Genomic_DNA"/>
</dbReference>
<dbReference type="PROSITE" id="PS50977">
    <property type="entry name" value="HTH_TETR_2"/>
    <property type="match status" value="1"/>
</dbReference>
<keyword evidence="2 4" id="KW-0238">DNA-binding</keyword>
<feature type="domain" description="HTH gntR-type" evidence="6">
    <location>
        <begin position="5"/>
        <end position="73"/>
    </location>
</feature>
<dbReference type="CDD" id="cd07377">
    <property type="entry name" value="WHTH_GntR"/>
    <property type="match status" value="1"/>
</dbReference>
<feature type="DNA-binding region" description="H-T-H motif" evidence="4">
    <location>
        <begin position="121"/>
        <end position="140"/>
    </location>
</feature>
<dbReference type="Pfam" id="PF00392">
    <property type="entry name" value="GntR"/>
    <property type="match status" value="1"/>
</dbReference>
<evidence type="ECO:0000256" key="5">
    <source>
        <dbReference type="SAM" id="MobiDB-lite"/>
    </source>
</evidence>
<proteinExistence type="predicted"/>
<dbReference type="SUPFAM" id="SSF48498">
    <property type="entry name" value="Tetracyclin repressor-like, C-terminal domain"/>
    <property type="match status" value="1"/>
</dbReference>
<dbReference type="InterPro" id="IPR004111">
    <property type="entry name" value="Repressor_TetR_C"/>
</dbReference>
<protein>
    <submittedName>
        <fullName evidence="8">GntR family transcriptional regulator</fullName>
    </submittedName>
</protein>
<keyword evidence="1" id="KW-0805">Transcription regulation</keyword>
<dbReference type="RefSeq" id="WP_345633661.1">
    <property type="nucleotide sequence ID" value="NZ_BAABJQ010000017.1"/>
</dbReference>
<organism evidence="8 9">
    <name type="scientific">Rugosimonospora acidiphila</name>
    <dbReference type="NCBI Taxonomy" id="556531"/>
    <lineage>
        <taxon>Bacteria</taxon>
        <taxon>Bacillati</taxon>
        <taxon>Actinomycetota</taxon>
        <taxon>Actinomycetes</taxon>
        <taxon>Micromonosporales</taxon>
        <taxon>Micromonosporaceae</taxon>
        <taxon>Rugosimonospora</taxon>
    </lineage>
</organism>
<dbReference type="InterPro" id="IPR036271">
    <property type="entry name" value="Tet_transcr_reg_TetR-rel_C_sf"/>
</dbReference>
<reference evidence="9" key="1">
    <citation type="journal article" date="2019" name="Int. J. Syst. Evol. Microbiol.">
        <title>The Global Catalogue of Microorganisms (GCM) 10K type strain sequencing project: providing services to taxonomists for standard genome sequencing and annotation.</title>
        <authorList>
            <consortium name="The Broad Institute Genomics Platform"/>
            <consortium name="The Broad Institute Genome Sequencing Center for Infectious Disease"/>
            <person name="Wu L."/>
            <person name="Ma J."/>
        </authorList>
    </citation>
    <scope>NUCLEOTIDE SEQUENCE [LARGE SCALE GENOMIC DNA]</scope>
    <source>
        <strain evidence="9">JCM 18304</strain>
    </source>
</reference>
<evidence type="ECO:0000259" key="6">
    <source>
        <dbReference type="PROSITE" id="PS50949"/>
    </source>
</evidence>
<dbReference type="InterPro" id="IPR001647">
    <property type="entry name" value="HTH_TetR"/>
</dbReference>
<comment type="caution">
    <text evidence="8">The sequence shown here is derived from an EMBL/GenBank/DDBJ whole genome shotgun (WGS) entry which is preliminary data.</text>
</comment>
<evidence type="ECO:0000256" key="4">
    <source>
        <dbReference type="PROSITE-ProRule" id="PRU00335"/>
    </source>
</evidence>
<evidence type="ECO:0000256" key="3">
    <source>
        <dbReference type="ARBA" id="ARBA00023163"/>
    </source>
</evidence>
<dbReference type="SMART" id="SM00345">
    <property type="entry name" value="HTH_GNTR"/>
    <property type="match status" value="1"/>
</dbReference>
<keyword evidence="3" id="KW-0804">Transcription</keyword>
<dbReference type="PANTHER" id="PTHR44846">
    <property type="entry name" value="MANNOSYL-D-GLYCERATE TRANSPORT/METABOLISM SYSTEM REPRESSOR MNGR-RELATED"/>
    <property type="match status" value="1"/>
</dbReference>
<dbReference type="Gene3D" id="1.10.10.60">
    <property type="entry name" value="Homeodomain-like"/>
    <property type="match status" value="1"/>
</dbReference>
<dbReference type="SUPFAM" id="SSF46785">
    <property type="entry name" value="Winged helix' DNA-binding domain"/>
    <property type="match status" value="1"/>
</dbReference>
<evidence type="ECO:0000313" key="9">
    <source>
        <dbReference type="Proteomes" id="UP001501570"/>
    </source>
</evidence>
<dbReference type="Gene3D" id="1.10.357.10">
    <property type="entry name" value="Tetracycline Repressor, domain 2"/>
    <property type="match status" value="1"/>
</dbReference>
<keyword evidence="9" id="KW-1185">Reference proteome</keyword>
<dbReference type="InterPro" id="IPR036388">
    <property type="entry name" value="WH-like_DNA-bd_sf"/>
</dbReference>